<keyword evidence="5" id="KW-1185">Reference proteome</keyword>
<evidence type="ECO:0000313" key="5">
    <source>
        <dbReference type="Proteomes" id="UP000270697"/>
    </source>
</evidence>
<name>A0A1I4WZ73_9PSEU</name>
<evidence type="ECO:0008006" key="6">
    <source>
        <dbReference type="Google" id="ProtNLM"/>
    </source>
</evidence>
<feature type="region of interest" description="Disordered" evidence="1">
    <location>
        <begin position="130"/>
        <end position="158"/>
    </location>
</feature>
<evidence type="ECO:0000256" key="1">
    <source>
        <dbReference type="SAM" id="MobiDB-lite"/>
    </source>
</evidence>
<accession>A0A1I4WZ73</accession>
<dbReference type="STRING" id="455193.SAMN05421805_103142"/>
<dbReference type="Proteomes" id="UP000270697">
    <property type="component" value="Unassembled WGS sequence"/>
</dbReference>
<protein>
    <recommendedName>
        <fullName evidence="6">Plasmid replication, integration and excision activator</fullName>
    </recommendedName>
</protein>
<reference evidence="3 4" key="1">
    <citation type="submission" date="2016-10" db="EMBL/GenBank/DDBJ databases">
        <authorList>
            <person name="de Groot N.N."/>
        </authorList>
    </citation>
    <scope>NUCLEOTIDE SEQUENCE [LARGE SCALE GENOMIC DNA]</scope>
    <source>
        <strain evidence="3 4">CPCC 201259</strain>
    </source>
</reference>
<dbReference type="AlphaFoldDB" id="A0A1I4WZ73"/>
<sequence>MAMARNYRFSVAFEDAFPGGTLALSEVEPANERQTPQDRSRGVPPRQRVDLVTGLPVWKVTVSDPAPLRATEAAVAVEILAAEKPELPEPVAGVAMPVREVRFTGLTVEPKLGGQDQFRFITFTYRAEGIESPSKASGPSSGSARPSKGSGSAGSESR</sequence>
<dbReference type="EMBL" id="FOUP01000003">
    <property type="protein sequence ID" value="SFN18705.1"/>
    <property type="molecule type" value="Genomic_DNA"/>
</dbReference>
<proteinExistence type="predicted"/>
<feature type="compositionally biased region" description="Low complexity" evidence="1">
    <location>
        <begin position="132"/>
        <end position="158"/>
    </location>
</feature>
<dbReference type="Proteomes" id="UP000199398">
    <property type="component" value="Unassembled WGS sequence"/>
</dbReference>
<evidence type="ECO:0000313" key="3">
    <source>
        <dbReference type="EMBL" id="SFN18705.1"/>
    </source>
</evidence>
<evidence type="ECO:0000313" key="4">
    <source>
        <dbReference type="Proteomes" id="UP000199398"/>
    </source>
</evidence>
<gene>
    <name evidence="2" type="ORF">ATL45_2526</name>
    <name evidence="3" type="ORF">SAMN05421805_103142</name>
</gene>
<evidence type="ECO:0000313" key="2">
    <source>
        <dbReference type="EMBL" id="RKT84216.1"/>
    </source>
</evidence>
<reference evidence="2 5" key="2">
    <citation type="submission" date="2018-10" db="EMBL/GenBank/DDBJ databases">
        <title>Sequencing the genomes of 1000 actinobacteria strains.</title>
        <authorList>
            <person name="Klenk H.-P."/>
        </authorList>
    </citation>
    <scope>NUCLEOTIDE SEQUENCE [LARGE SCALE GENOMIC DNA]</scope>
    <source>
        <strain evidence="2 5">DSM 45119</strain>
    </source>
</reference>
<dbReference type="EMBL" id="RBXX01000002">
    <property type="protein sequence ID" value="RKT84216.1"/>
    <property type="molecule type" value="Genomic_DNA"/>
</dbReference>
<organism evidence="3 4">
    <name type="scientific">Saccharopolyspora antimicrobica</name>
    <dbReference type="NCBI Taxonomy" id="455193"/>
    <lineage>
        <taxon>Bacteria</taxon>
        <taxon>Bacillati</taxon>
        <taxon>Actinomycetota</taxon>
        <taxon>Actinomycetes</taxon>
        <taxon>Pseudonocardiales</taxon>
        <taxon>Pseudonocardiaceae</taxon>
        <taxon>Saccharopolyspora</taxon>
    </lineage>
</organism>